<organism evidence="1 2">
    <name type="scientific">Mesorhizobium japonicum</name>
    <dbReference type="NCBI Taxonomy" id="2066070"/>
    <lineage>
        <taxon>Bacteria</taxon>
        <taxon>Pseudomonadati</taxon>
        <taxon>Pseudomonadota</taxon>
        <taxon>Alphaproteobacteria</taxon>
        <taxon>Hyphomicrobiales</taxon>
        <taxon>Phyllobacteriaceae</taxon>
        <taxon>Mesorhizobium</taxon>
    </lineage>
</organism>
<proteinExistence type="predicted"/>
<protein>
    <submittedName>
        <fullName evidence="1">Uncharacterized protein</fullName>
    </submittedName>
</protein>
<comment type="caution">
    <text evidence="1">The sequence shown here is derived from an EMBL/GenBank/DDBJ whole genome shotgun (WGS) entry which is preliminary data.</text>
</comment>
<evidence type="ECO:0000313" key="2">
    <source>
        <dbReference type="Proteomes" id="UP000275436"/>
    </source>
</evidence>
<name>A0A3M9X2Y2_9HYPH</name>
<dbReference type="EMBL" id="QKOD01000011">
    <property type="protein sequence ID" value="RNJ42389.1"/>
    <property type="molecule type" value="Genomic_DNA"/>
</dbReference>
<sequence length="132" mass="14743">MSKRLVGADGQSSASAAEELYWAHATIAEALIGLSDRKGERAFEKAKTYAAADWMIATTEGQIEKLKALRASERYFAEWRTLASTPSLTMVMSNERCRSRRPANQVAHKRTPVNQDKGAFSIVFQLVDRNSY</sequence>
<dbReference type="RefSeq" id="WP_129468794.1">
    <property type="nucleotide sequence ID" value="NZ_QKOD01000011.1"/>
</dbReference>
<dbReference type="Proteomes" id="UP000275436">
    <property type="component" value="Unassembled WGS sequence"/>
</dbReference>
<reference evidence="1 2" key="1">
    <citation type="journal article" date="2018" name="Mol. Plant Microbe Interact.">
        <title>Taxonomically Different Co-Microsymbionts of a Relict Legume, Oxytropis popoviana, Have Complementary Sets of Symbiotic Genes and Together Increase the Efficiency of Plant Nodulation.</title>
        <authorList>
            <person name="Safronova V."/>
            <person name="Belimov A."/>
            <person name="Sazanova A."/>
            <person name="Chirak E."/>
            <person name="Verkhozina A."/>
            <person name="Kuznetsova I."/>
            <person name="Andronov E."/>
            <person name="Puhalsky J."/>
            <person name="Tikhonovich I."/>
        </authorList>
    </citation>
    <scope>NUCLEOTIDE SEQUENCE [LARGE SCALE GENOMIC DNA]</scope>
    <source>
        <strain evidence="1 2">Opo-235</strain>
    </source>
</reference>
<gene>
    <name evidence="1" type="ORF">DNR46_28750</name>
</gene>
<evidence type="ECO:0000313" key="1">
    <source>
        <dbReference type="EMBL" id="RNJ42389.1"/>
    </source>
</evidence>
<dbReference type="AlphaFoldDB" id="A0A3M9X2Y2"/>
<accession>A0A3M9X2Y2</accession>